<protein>
    <submittedName>
        <fullName evidence="2">Uncharacterized protein</fullName>
    </submittedName>
</protein>
<feature type="compositionally biased region" description="Basic and acidic residues" evidence="1">
    <location>
        <begin position="42"/>
        <end position="60"/>
    </location>
</feature>
<dbReference type="EMBL" id="BGPR01002285">
    <property type="protein sequence ID" value="GBM70972.1"/>
    <property type="molecule type" value="Genomic_DNA"/>
</dbReference>
<accession>A0A4Y2I0H5</accession>
<keyword evidence="3" id="KW-1185">Reference proteome</keyword>
<feature type="region of interest" description="Disordered" evidence="1">
    <location>
        <begin position="26"/>
        <end position="94"/>
    </location>
</feature>
<organism evidence="2 3">
    <name type="scientific">Araneus ventricosus</name>
    <name type="common">Orbweaver spider</name>
    <name type="synonym">Epeira ventricosa</name>
    <dbReference type="NCBI Taxonomy" id="182803"/>
    <lineage>
        <taxon>Eukaryota</taxon>
        <taxon>Metazoa</taxon>
        <taxon>Ecdysozoa</taxon>
        <taxon>Arthropoda</taxon>
        <taxon>Chelicerata</taxon>
        <taxon>Arachnida</taxon>
        <taxon>Araneae</taxon>
        <taxon>Araneomorphae</taxon>
        <taxon>Entelegynae</taxon>
        <taxon>Araneoidea</taxon>
        <taxon>Araneidae</taxon>
        <taxon>Araneus</taxon>
    </lineage>
</organism>
<feature type="compositionally biased region" description="Basic and acidic residues" evidence="1">
    <location>
        <begin position="69"/>
        <end position="93"/>
    </location>
</feature>
<reference evidence="2 3" key="1">
    <citation type="journal article" date="2019" name="Sci. Rep.">
        <title>Orb-weaving spider Araneus ventricosus genome elucidates the spidroin gene catalogue.</title>
        <authorList>
            <person name="Kono N."/>
            <person name="Nakamura H."/>
            <person name="Ohtoshi R."/>
            <person name="Moran D.A.P."/>
            <person name="Shinohara A."/>
            <person name="Yoshida Y."/>
            <person name="Fujiwara M."/>
            <person name="Mori M."/>
            <person name="Tomita M."/>
            <person name="Arakawa K."/>
        </authorList>
    </citation>
    <scope>NUCLEOTIDE SEQUENCE [LARGE SCALE GENOMIC DNA]</scope>
</reference>
<dbReference type="AlphaFoldDB" id="A0A4Y2I0H5"/>
<proteinExistence type="predicted"/>
<evidence type="ECO:0000313" key="3">
    <source>
        <dbReference type="Proteomes" id="UP000499080"/>
    </source>
</evidence>
<gene>
    <name evidence="2" type="ORF">AVEN_102909_1</name>
</gene>
<evidence type="ECO:0000313" key="2">
    <source>
        <dbReference type="EMBL" id="GBM70972.1"/>
    </source>
</evidence>
<sequence length="149" mass="17523">MDQNRRSLCCKIQEPRLLNIFFAALPSPPPPQSKMEQNFFLRDPKYETNTHANESEPPKKKESKTKTKQKNDDHLHLSPQNTKKEEDASECRSHSLSRIFSPLSLILYHSLNKRSEKKKYSRERIERKWEQRFGIGIGVICDPWKMGDP</sequence>
<dbReference type="Proteomes" id="UP000499080">
    <property type="component" value="Unassembled WGS sequence"/>
</dbReference>
<name>A0A4Y2I0H5_ARAVE</name>
<comment type="caution">
    <text evidence="2">The sequence shown here is derived from an EMBL/GenBank/DDBJ whole genome shotgun (WGS) entry which is preliminary data.</text>
</comment>
<evidence type="ECO:0000256" key="1">
    <source>
        <dbReference type="SAM" id="MobiDB-lite"/>
    </source>
</evidence>